<keyword evidence="7" id="KW-0808">Transferase</keyword>
<feature type="transmembrane region" description="Helical" evidence="16">
    <location>
        <begin position="21"/>
        <end position="45"/>
    </location>
</feature>
<evidence type="ECO:0000256" key="3">
    <source>
        <dbReference type="ARBA" id="ARBA00007739"/>
    </source>
</evidence>
<reference evidence="19 20" key="1">
    <citation type="submission" date="2016-10" db="EMBL/GenBank/DDBJ databases">
        <authorList>
            <person name="de Groot N.N."/>
        </authorList>
    </citation>
    <scope>NUCLEOTIDE SEQUENCE [LARGE SCALE GENOMIC DNA]</scope>
    <source>
        <strain evidence="19 20">DSM 22489</strain>
    </source>
</reference>
<dbReference type="GO" id="GO:0009002">
    <property type="term" value="F:serine-type D-Ala-D-Ala carboxypeptidase activity"/>
    <property type="evidence" value="ECO:0007669"/>
    <property type="project" value="UniProtKB-EC"/>
</dbReference>
<evidence type="ECO:0000256" key="14">
    <source>
        <dbReference type="ARBA" id="ARBA00049902"/>
    </source>
</evidence>
<keyword evidence="8" id="KW-0378">Hydrolase</keyword>
<keyword evidence="16" id="KW-1133">Transmembrane helix</keyword>
<dbReference type="InterPro" id="IPR023346">
    <property type="entry name" value="Lysozyme-like_dom_sf"/>
</dbReference>
<keyword evidence="9" id="KW-0133">Cell shape</keyword>
<dbReference type="GO" id="GO:0008658">
    <property type="term" value="F:penicillin binding"/>
    <property type="evidence" value="ECO:0007669"/>
    <property type="project" value="InterPro"/>
</dbReference>
<feature type="region of interest" description="Disordered" evidence="15">
    <location>
        <begin position="783"/>
        <end position="834"/>
    </location>
</feature>
<evidence type="ECO:0000259" key="17">
    <source>
        <dbReference type="Pfam" id="PF00905"/>
    </source>
</evidence>
<dbReference type="InterPro" id="IPR001460">
    <property type="entry name" value="PCN-bd_Tpept"/>
</dbReference>
<dbReference type="GO" id="GO:0006508">
    <property type="term" value="P:proteolysis"/>
    <property type="evidence" value="ECO:0007669"/>
    <property type="project" value="UniProtKB-KW"/>
</dbReference>
<keyword evidence="11" id="KW-0511">Multifunctional enzyme</keyword>
<comment type="catalytic activity">
    <reaction evidence="14">
        <text>[GlcNAc-(1-&gt;4)-Mur2Ac(oyl-L-Ala-gamma-D-Glu-L-Lys-D-Ala-D-Ala)](n)-di-trans,octa-cis-undecaprenyl diphosphate + beta-D-GlcNAc-(1-&gt;4)-Mur2Ac(oyl-L-Ala-gamma-D-Glu-L-Lys-D-Ala-D-Ala)-di-trans,octa-cis-undecaprenyl diphosphate = [GlcNAc-(1-&gt;4)-Mur2Ac(oyl-L-Ala-gamma-D-Glu-L-Lys-D-Ala-D-Ala)](n+1)-di-trans,octa-cis-undecaprenyl diphosphate + di-trans,octa-cis-undecaprenyl diphosphate + H(+)</text>
        <dbReference type="Rhea" id="RHEA:23708"/>
        <dbReference type="Rhea" id="RHEA-COMP:9602"/>
        <dbReference type="Rhea" id="RHEA-COMP:9603"/>
        <dbReference type="ChEBI" id="CHEBI:15378"/>
        <dbReference type="ChEBI" id="CHEBI:58405"/>
        <dbReference type="ChEBI" id="CHEBI:60033"/>
        <dbReference type="ChEBI" id="CHEBI:78435"/>
        <dbReference type="EC" id="2.4.99.28"/>
    </reaction>
</comment>
<keyword evidence="5" id="KW-0645">Protease</keyword>
<dbReference type="InterPro" id="IPR036950">
    <property type="entry name" value="PBP_transglycosylase"/>
</dbReference>
<dbReference type="InterPro" id="IPR001264">
    <property type="entry name" value="Glyco_trans_51"/>
</dbReference>
<dbReference type="Gene3D" id="3.40.710.10">
    <property type="entry name" value="DD-peptidase/beta-lactamase superfamily"/>
    <property type="match status" value="1"/>
</dbReference>
<evidence type="ECO:0000256" key="16">
    <source>
        <dbReference type="SAM" id="Phobius"/>
    </source>
</evidence>
<evidence type="ECO:0000256" key="6">
    <source>
        <dbReference type="ARBA" id="ARBA00022676"/>
    </source>
</evidence>
<keyword evidence="6" id="KW-0328">Glycosyltransferase</keyword>
<keyword evidence="16" id="KW-0472">Membrane</keyword>
<dbReference type="Proteomes" id="UP000236728">
    <property type="component" value="Unassembled WGS sequence"/>
</dbReference>
<dbReference type="PANTHER" id="PTHR32282:SF33">
    <property type="entry name" value="PEPTIDOGLYCAN GLYCOSYLTRANSFERASE"/>
    <property type="match status" value="1"/>
</dbReference>
<dbReference type="Pfam" id="PF00905">
    <property type="entry name" value="Transpeptidase"/>
    <property type="match status" value="1"/>
</dbReference>
<dbReference type="Pfam" id="PF00912">
    <property type="entry name" value="Transgly"/>
    <property type="match status" value="1"/>
</dbReference>
<dbReference type="RefSeq" id="WP_103934314.1">
    <property type="nucleotide sequence ID" value="NZ_FNVA01000006.1"/>
</dbReference>
<dbReference type="FunFam" id="1.10.3810.10:FF:000001">
    <property type="entry name" value="Penicillin-binding protein 1A"/>
    <property type="match status" value="1"/>
</dbReference>
<sequence length="834" mass="90283">MPVKVKLGRNAPARRSVGKSLLQFFLVAVAAVAVMCLLVFGFFWLKYRGLVDDRLKQGPLFATMAQVYAAPQEVRPGQQRTAASIAATLRHAGYNGDAEHNNPMGSFELRSDSILIKPGPQSFLATDGATINTSGGVVQSITAENGAALAGYKLEPQLITALSEDKNRTKRRLVTYNQIPPQMVQAVQAIEDRRFFDHGGINYVRTVKCAFQDMLAHHMSCGGSTLTQQLARGFFLTPEKTYSRKIAEIVITFQLEARFNKEQIFEMYANQIPMGQRGSFAIAGFAEAAQAYFGKDLKQLDLAECALLAGIIQRPSYFNPFRHPDRAMERRNIVLDSMIETGAITQDQAERAKAEPIRLAPPNVDASEAPYFVDLVHDQMIQRMGDNDQSRSPLRIYTSLDPELQRAAAEAVQASMANVDELVRKLHKHSTGPITYPQVALVALNPHTGQVLALVGGRDYGSSQLDHAVAERPTGSIFKPFVYAAAYNSSLNGTALDGSGVFTAETKLNDDPQDFGTNGQSYIPGNFEHGEYPGMVAAADALAHSLNIATIALAQKVGYGNVAALAHQAGIVNARATPSMAIGTYSATPVDMAGAYTTFANSGVHIKPWFLSSVRNQNGDIVADFTPQAQQVLDPRVAYLTQTLMEGVLNRGTGIKVRSLGFTAPAAGKTGTSHDAWFAGYTSSLLAVVWVGNDDYTDVKIQGADAAAPIWAAFMKRAITLPQYSDNKAFAAPDGVETLRIDRATGLVSDSSCPSDSFTAAFLVGTAPQGTCSHMGVDAQTLGNQMFNPDGSPADDPNKPHRNFFQKLFGLNGDKQQNPQDPQDQQPQQPRRQP</sequence>
<keyword evidence="12" id="KW-0961">Cell wall biogenesis/degradation</keyword>
<dbReference type="EMBL" id="FNVA01000006">
    <property type="protein sequence ID" value="SEG54911.1"/>
    <property type="molecule type" value="Genomic_DNA"/>
</dbReference>
<gene>
    <name evidence="19" type="ORF">SAMN05421819_3453</name>
</gene>
<evidence type="ECO:0000256" key="10">
    <source>
        <dbReference type="ARBA" id="ARBA00022984"/>
    </source>
</evidence>
<dbReference type="Gene3D" id="1.10.3810.10">
    <property type="entry name" value="Biosynthetic peptidoglycan transglycosylase-like"/>
    <property type="match status" value="1"/>
</dbReference>
<evidence type="ECO:0000313" key="20">
    <source>
        <dbReference type="Proteomes" id="UP000236728"/>
    </source>
</evidence>
<evidence type="ECO:0000313" key="19">
    <source>
        <dbReference type="EMBL" id="SEG54911.1"/>
    </source>
</evidence>
<keyword evidence="20" id="KW-1185">Reference proteome</keyword>
<dbReference type="AlphaFoldDB" id="A0A1H6B216"/>
<keyword evidence="10" id="KW-0573">Peptidoglycan synthesis</keyword>
<comment type="pathway">
    <text evidence="1">Cell wall biogenesis; peptidoglycan biosynthesis.</text>
</comment>
<dbReference type="NCBIfam" id="TIGR02074">
    <property type="entry name" value="PBP_1a_fam"/>
    <property type="match status" value="1"/>
</dbReference>
<evidence type="ECO:0000256" key="5">
    <source>
        <dbReference type="ARBA" id="ARBA00022670"/>
    </source>
</evidence>
<dbReference type="SUPFAM" id="SSF56601">
    <property type="entry name" value="beta-lactamase/transpeptidase-like"/>
    <property type="match status" value="1"/>
</dbReference>
<dbReference type="PANTHER" id="PTHR32282">
    <property type="entry name" value="BINDING PROTEIN TRANSPEPTIDASE, PUTATIVE-RELATED"/>
    <property type="match status" value="1"/>
</dbReference>
<dbReference type="InterPro" id="IPR050396">
    <property type="entry name" value="Glycosyltr_51/Transpeptidase"/>
</dbReference>
<keyword evidence="16" id="KW-0812">Transmembrane</keyword>
<evidence type="ECO:0000259" key="18">
    <source>
        <dbReference type="Pfam" id="PF00912"/>
    </source>
</evidence>
<dbReference type="InterPro" id="IPR012338">
    <property type="entry name" value="Beta-lactam/transpept-like"/>
</dbReference>
<feature type="domain" description="Penicillin-binding protein transpeptidase" evidence="17">
    <location>
        <begin position="440"/>
        <end position="715"/>
    </location>
</feature>
<feature type="domain" description="Glycosyl transferase family 51" evidence="18">
    <location>
        <begin position="166"/>
        <end position="338"/>
    </location>
</feature>
<evidence type="ECO:0000256" key="9">
    <source>
        <dbReference type="ARBA" id="ARBA00022960"/>
    </source>
</evidence>
<accession>A0A1H6B216</accession>
<evidence type="ECO:0000256" key="7">
    <source>
        <dbReference type="ARBA" id="ARBA00022679"/>
    </source>
</evidence>
<evidence type="ECO:0000256" key="11">
    <source>
        <dbReference type="ARBA" id="ARBA00023268"/>
    </source>
</evidence>
<evidence type="ECO:0000256" key="13">
    <source>
        <dbReference type="ARBA" id="ARBA00034000"/>
    </source>
</evidence>
<dbReference type="GO" id="GO:0008955">
    <property type="term" value="F:peptidoglycan glycosyltransferase activity"/>
    <property type="evidence" value="ECO:0007669"/>
    <property type="project" value="UniProtKB-EC"/>
</dbReference>
<dbReference type="SUPFAM" id="SSF53955">
    <property type="entry name" value="Lysozyme-like"/>
    <property type="match status" value="1"/>
</dbReference>
<proteinExistence type="inferred from homology"/>
<evidence type="ECO:0000256" key="8">
    <source>
        <dbReference type="ARBA" id="ARBA00022801"/>
    </source>
</evidence>
<evidence type="ECO:0000256" key="12">
    <source>
        <dbReference type="ARBA" id="ARBA00023316"/>
    </source>
</evidence>
<dbReference type="GO" id="GO:0009252">
    <property type="term" value="P:peptidoglycan biosynthetic process"/>
    <property type="evidence" value="ECO:0007669"/>
    <property type="project" value="UniProtKB-KW"/>
</dbReference>
<evidence type="ECO:0000256" key="2">
    <source>
        <dbReference type="ARBA" id="ARBA00007090"/>
    </source>
</evidence>
<evidence type="ECO:0000256" key="15">
    <source>
        <dbReference type="SAM" id="MobiDB-lite"/>
    </source>
</evidence>
<organism evidence="19 20">
    <name type="scientific">Bryocella elongata</name>
    <dbReference type="NCBI Taxonomy" id="863522"/>
    <lineage>
        <taxon>Bacteria</taxon>
        <taxon>Pseudomonadati</taxon>
        <taxon>Acidobacteriota</taxon>
        <taxon>Terriglobia</taxon>
        <taxon>Terriglobales</taxon>
        <taxon>Acidobacteriaceae</taxon>
        <taxon>Bryocella</taxon>
    </lineage>
</organism>
<comment type="similarity">
    <text evidence="3">In the N-terminal section; belongs to the glycosyltransferase 51 family.</text>
</comment>
<dbReference type="GO" id="GO:0071555">
    <property type="term" value="P:cell wall organization"/>
    <property type="evidence" value="ECO:0007669"/>
    <property type="project" value="UniProtKB-KW"/>
</dbReference>
<comment type="catalytic activity">
    <reaction evidence="13">
        <text>Preferential cleavage: (Ac)2-L-Lys-D-Ala-|-D-Ala. Also transpeptidation of peptidyl-alanyl moieties that are N-acyl substituents of D-alanine.</text>
        <dbReference type="EC" id="3.4.16.4"/>
    </reaction>
</comment>
<evidence type="ECO:0000256" key="1">
    <source>
        <dbReference type="ARBA" id="ARBA00004752"/>
    </source>
</evidence>
<dbReference type="GO" id="GO:0008360">
    <property type="term" value="P:regulation of cell shape"/>
    <property type="evidence" value="ECO:0007669"/>
    <property type="project" value="UniProtKB-KW"/>
</dbReference>
<evidence type="ECO:0000256" key="4">
    <source>
        <dbReference type="ARBA" id="ARBA00022645"/>
    </source>
</evidence>
<feature type="compositionally biased region" description="Low complexity" evidence="15">
    <location>
        <begin position="816"/>
        <end position="834"/>
    </location>
</feature>
<dbReference type="OrthoDB" id="9766909at2"/>
<protein>
    <submittedName>
        <fullName evidence="19">Penicillin-binding protein 1B</fullName>
    </submittedName>
</protein>
<keyword evidence="4" id="KW-0121">Carboxypeptidase</keyword>
<name>A0A1H6B216_9BACT</name>
<comment type="similarity">
    <text evidence="2">In the C-terminal section; belongs to the transpeptidase family.</text>
</comment>